<feature type="domain" description="Isochorismatase-like" evidence="2">
    <location>
        <begin position="31"/>
        <end position="203"/>
    </location>
</feature>
<dbReference type="SUPFAM" id="SSF52499">
    <property type="entry name" value="Isochorismatase-like hydrolases"/>
    <property type="match status" value="1"/>
</dbReference>
<dbReference type="Gene3D" id="3.40.50.850">
    <property type="entry name" value="Isochorismatase-like"/>
    <property type="match status" value="1"/>
</dbReference>
<dbReference type="Proteomes" id="UP000651517">
    <property type="component" value="Unassembled WGS sequence"/>
</dbReference>
<sequence length="221" mass="23993">MPLPSIPAYALDAHPAAVNRTAWTLEPARAMLLIHDLQNHFVDAFDRTPSSQITLAIAATANLASACRAANVPIVYTAQPPAQHAADRRLLTDFWGTGLATPAAAAIIDELAPKPDDIVLTKWRYSAFHRTDLLDRLRNHDRDQLIITGVYSHIGCLTTALNAFMHDIKVFFVADAQADFSAADHQMALDYVGTRCGQVTVSAEVLDALARVRPMSGAVKV</sequence>
<dbReference type="InterPro" id="IPR000868">
    <property type="entry name" value="Isochorismatase-like_dom"/>
</dbReference>
<dbReference type="PANTHER" id="PTHR43540:SF3">
    <property type="entry name" value="ENTEROBACTIN SYNTHASE COMPONENT B"/>
    <property type="match status" value="1"/>
</dbReference>
<dbReference type="InterPro" id="IPR050272">
    <property type="entry name" value="Isochorismatase-like_hydrls"/>
</dbReference>
<evidence type="ECO:0000313" key="3">
    <source>
        <dbReference type="EMBL" id="MBD8019908.1"/>
    </source>
</evidence>
<dbReference type="Pfam" id="PF00857">
    <property type="entry name" value="Isochorismatase"/>
    <property type="match status" value="1"/>
</dbReference>
<dbReference type="PANTHER" id="PTHR43540">
    <property type="entry name" value="PEROXYUREIDOACRYLATE/UREIDOACRYLATE AMIDOHYDROLASE-RELATED"/>
    <property type="match status" value="1"/>
</dbReference>
<gene>
    <name evidence="3" type="ORF">H9634_03800</name>
</gene>
<dbReference type="PRINTS" id="PR01398">
    <property type="entry name" value="ISCHRISMTASE"/>
</dbReference>
<dbReference type="InterPro" id="IPR036380">
    <property type="entry name" value="Isochorismatase-like_sf"/>
</dbReference>
<keyword evidence="4" id="KW-1185">Reference proteome</keyword>
<proteinExistence type="predicted"/>
<organism evidence="3 4">
    <name type="scientific">Brevibacterium gallinarum</name>
    <dbReference type="NCBI Taxonomy" id="2762220"/>
    <lineage>
        <taxon>Bacteria</taxon>
        <taxon>Bacillati</taxon>
        <taxon>Actinomycetota</taxon>
        <taxon>Actinomycetes</taxon>
        <taxon>Micrococcales</taxon>
        <taxon>Brevibacteriaceae</taxon>
        <taxon>Brevibacterium</taxon>
    </lineage>
</organism>
<protein>
    <submittedName>
        <fullName evidence="3">Isochorismatase family protein</fullName>
    </submittedName>
</protein>
<dbReference type="InterPro" id="IPR016291">
    <property type="entry name" value="Isochorismatase"/>
</dbReference>
<dbReference type="EMBL" id="JACSPY010000002">
    <property type="protein sequence ID" value="MBD8019908.1"/>
    <property type="molecule type" value="Genomic_DNA"/>
</dbReference>
<comment type="caution">
    <text evidence="3">The sequence shown here is derived from an EMBL/GenBank/DDBJ whole genome shotgun (WGS) entry which is preliminary data.</text>
</comment>
<evidence type="ECO:0000259" key="2">
    <source>
        <dbReference type="Pfam" id="PF00857"/>
    </source>
</evidence>
<reference evidence="3 4" key="1">
    <citation type="submission" date="2020-08" db="EMBL/GenBank/DDBJ databases">
        <title>A Genomic Blueprint of the Chicken Gut Microbiome.</title>
        <authorList>
            <person name="Gilroy R."/>
            <person name="Ravi A."/>
            <person name="Getino M."/>
            <person name="Pursley I."/>
            <person name="Horton D.L."/>
            <person name="Alikhan N.-F."/>
            <person name="Baker D."/>
            <person name="Gharbi K."/>
            <person name="Hall N."/>
            <person name="Watson M."/>
            <person name="Adriaenssens E.M."/>
            <person name="Foster-Nyarko E."/>
            <person name="Jarju S."/>
            <person name="Secka A."/>
            <person name="Antonio M."/>
            <person name="Oren A."/>
            <person name="Chaudhuri R."/>
            <person name="La Ragione R.M."/>
            <person name="Hildebrand F."/>
            <person name="Pallen M.J."/>
        </authorList>
    </citation>
    <scope>NUCLEOTIDE SEQUENCE [LARGE SCALE GENOMIC DNA]</scope>
    <source>
        <strain evidence="3 4">Re57</strain>
    </source>
</reference>
<accession>A0ABR8WSH8</accession>
<evidence type="ECO:0000256" key="1">
    <source>
        <dbReference type="ARBA" id="ARBA00022801"/>
    </source>
</evidence>
<name>A0ABR8WSH8_9MICO</name>
<keyword evidence="1" id="KW-0378">Hydrolase</keyword>
<evidence type="ECO:0000313" key="4">
    <source>
        <dbReference type="Proteomes" id="UP000651517"/>
    </source>
</evidence>